<dbReference type="AlphaFoldDB" id="A0A499VED3"/>
<feature type="compositionally biased region" description="Low complexity" evidence="1">
    <location>
        <begin position="49"/>
        <end position="62"/>
    </location>
</feature>
<proteinExistence type="predicted"/>
<name>A0A499VED3_STRAX</name>
<gene>
    <name evidence="2" type="ORF">SAVMC3_54420</name>
</gene>
<accession>A0A499VED3</accession>
<organism evidence="2">
    <name type="scientific">Streptomyces avermitilis</name>
    <dbReference type="NCBI Taxonomy" id="33903"/>
    <lineage>
        <taxon>Bacteria</taxon>
        <taxon>Bacillati</taxon>
        <taxon>Actinomycetota</taxon>
        <taxon>Actinomycetes</taxon>
        <taxon>Kitasatosporales</taxon>
        <taxon>Streptomycetaceae</taxon>
        <taxon>Streptomyces</taxon>
    </lineage>
</organism>
<feature type="compositionally biased region" description="Basic and acidic residues" evidence="1">
    <location>
        <begin position="88"/>
        <end position="106"/>
    </location>
</feature>
<reference evidence="2" key="1">
    <citation type="submission" date="2019-04" db="EMBL/GenBank/DDBJ databases">
        <title>Draft genome sequences of Streptomyces avermitilis MC3.</title>
        <authorList>
            <person name="Komaki H."/>
            <person name="Tamura T."/>
            <person name="Hosoyama A."/>
        </authorList>
    </citation>
    <scope>NUCLEOTIDE SEQUENCE</scope>
    <source>
        <strain evidence="2">MC3</strain>
    </source>
</reference>
<sequence>MLSTARQRTVTVVFRTSNVVVSIGYDEQSAHPGTVPTARKCRTGCGNWPSSSPIRSPGSPLGPVGGPDPQSPEREPHRFSTAYRGPRTRSDRTIHERHEWNHERHE</sequence>
<protein>
    <submittedName>
        <fullName evidence="2">Uncharacterized protein</fullName>
    </submittedName>
</protein>
<feature type="region of interest" description="Disordered" evidence="1">
    <location>
        <begin position="28"/>
        <end position="106"/>
    </location>
</feature>
<dbReference type="EMBL" id="AP019621">
    <property type="protein sequence ID" value="BBJ52813.1"/>
    <property type="molecule type" value="Genomic_DNA"/>
</dbReference>
<evidence type="ECO:0000256" key="1">
    <source>
        <dbReference type="SAM" id="MobiDB-lite"/>
    </source>
</evidence>
<evidence type="ECO:0000313" key="2">
    <source>
        <dbReference type="EMBL" id="BBJ52813.1"/>
    </source>
</evidence>